<feature type="coiled-coil region" evidence="1">
    <location>
        <begin position="480"/>
        <end position="534"/>
    </location>
</feature>
<dbReference type="RefSeq" id="WP_011811435.1">
    <property type="nucleotide sequence ID" value="NC_008786.1"/>
</dbReference>
<accession>A1WP89</accession>
<dbReference type="Proteomes" id="UP000000374">
    <property type="component" value="Chromosome"/>
</dbReference>
<evidence type="ECO:0000256" key="1">
    <source>
        <dbReference type="SAM" id="Coils"/>
    </source>
</evidence>
<dbReference type="KEGG" id="vei:Veis_3731"/>
<organism evidence="2 3">
    <name type="scientific">Verminephrobacter eiseniae (strain EF01-2)</name>
    <dbReference type="NCBI Taxonomy" id="391735"/>
    <lineage>
        <taxon>Bacteria</taxon>
        <taxon>Pseudomonadati</taxon>
        <taxon>Pseudomonadota</taxon>
        <taxon>Betaproteobacteria</taxon>
        <taxon>Burkholderiales</taxon>
        <taxon>Comamonadaceae</taxon>
        <taxon>Verminephrobacter</taxon>
    </lineage>
</organism>
<dbReference type="GeneID" id="76462109"/>
<dbReference type="STRING" id="391735.Veis_3731"/>
<dbReference type="OrthoDB" id="8708355at2"/>
<proteinExistence type="predicted"/>
<dbReference type="HOGENOM" id="CLU_361586_0_0_4"/>
<dbReference type="PANTHER" id="PTHR32114">
    <property type="entry name" value="ABC TRANSPORTER ABCH.3"/>
    <property type="match status" value="1"/>
</dbReference>
<keyword evidence="3" id="KW-1185">Reference proteome</keyword>
<gene>
    <name evidence="2" type="ordered locus">Veis_3731</name>
</gene>
<evidence type="ECO:0000313" key="2">
    <source>
        <dbReference type="EMBL" id="ABM59446.1"/>
    </source>
</evidence>
<dbReference type="eggNOG" id="COG0419">
    <property type="taxonomic scope" value="Bacteria"/>
</dbReference>
<evidence type="ECO:0000313" key="3">
    <source>
        <dbReference type="Proteomes" id="UP000000374"/>
    </source>
</evidence>
<dbReference type="EMBL" id="CP000542">
    <property type="protein sequence ID" value="ABM59446.1"/>
    <property type="molecule type" value="Genomic_DNA"/>
</dbReference>
<dbReference type="PANTHER" id="PTHR32114:SF2">
    <property type="entry name" value="ABC TRANSPORTER ABCH.3"/>
    <property type="match status" value="1"/>
</dbReference>
<dbReference type="Gene3D" id="3.40.50.300">
    <property type="entry name" value="P-loop containing nucleotide triphosphate hydrolases"/>
    <property type="match status" value="2"/>
</dbReference>
<sequence length="808" mass="87658">MRPLKIRLAGFAGIASGRAKEVVEIDFGAVDADAQIVALAGPNGAGKTTIMDNLHPYRVMPSRASSPTPGAFSFYDHLVNGDSGKDLDWEHEGIRYRSVLKFKTTAKTRKQEAFLFVLDGAQAVPWQDKATGLISDGKTDTYDRAIEAILGKPEVFFTAQFSAQGKQPIGKMTAGEVKTLLGQMLGMDKTAALGAKSQALVKELRPHLNIAHDTVARLQTQVGTEDAGHTIASLQANAQSTAQGRQALRKQRDEAIAAWGVAKREFQMQEQNRAARAALHKQIEEARAASVAKRSEIQQRHESESRKLREQLAQSNRAVQVAAGVEQDLVRRIADQELLASQAGQLAAAEGQWQALTARREPLQQSMAARQPAIDKLGGIRAAIAELQQELARTQSSGEHIAVALEKVKATAALLGEVPCQGSAMARQCKLLAQANRAAAEMQSVSVKLEDVRRAWKEGRASVKSKTAELDALLAQEAHAKKEGEELAGLERSIAQLTAQIAKKQYVDAAILELPALREKLRQAQAELASARGHVAPLQARLDTLAQSQAADLRAFDDAAAQEGKRLREQLDNLPQVLGQGDLQAAEDRVKDIDALDAQAKASEDRLAQAIRDEASKAERIAQARQDLNRAQAAVNAISAEIAWWTLLGKALGTDGIIAMEIDDAGPAIALLANQLLQDCYGGRFQISLQTQAKTAAGIRKEAFLIQVEDTHRGESKLLDAMSGGEKVWINECLVRAIALYMAQSADTKFETLFSDESDGSLDPERKRQFMQMKRAVLERGGYSQEYLITQTPQLLDMCDAVIDVGAI</sequence>
<protein>
    <submittedName>
        <fullName evidence="2">Putative ATPase involved in DNA repair</fullName>
    </submittedName>
</protein>
<dbReference type="InterPro" id="IPR027417">
    <property type="entry name" value="P-loop_NTPase"/>
</dbReference>
<name>A1WP89_VEREI</name>
<feature type="coiled-coil region" evidence="1">
    <location>
        <begin position="593"/>
        <end position="641"/>
    </location>
</feature>
<dbReference type="AlphaFoldDB" id="A1WP89"/>
<reference evidence="3" key="1">
    <citation type="submission" date="2006-12" db="EMBL/GenBank/DDBJ databases">
        <title>Complete sequence of chromosome 1 of Verminephrobacter eiseniae EF01-2.</title>
        <authorList>
            <person name="Copeland A."/>
            <person name="Lucas S."/>
            <person name="Lapidus A."/>
            <person name="Barry K."/>
            <person name="Detter J.C."/>
            <person name="Glavina del Rio T."/>
            <person name="Dalin E."/>
            <person name="Tice H."/>
            <person name="Pitluck S."/>
            <person name="Chertkov O."/>
            <person name="Brettin T."/>
            <person name="Bruce D."/>
            <person name="Han C."/>
            <person name="Tapia R."/>
            <person name="Gilna P."/>
            <person name="Schmutz J."/>
            <person name="Larimer F."/>
            <person name="Land M."/>
            <person name="Hauser L."/>
            <person name="Kyrpides N."/>
            <person name="Kim E."/>
            <person name="Stahl D."/>
            <person name="Richardson P."/>
        </authorList>
    </citation>
    <scope>NUCLEOTIDE SEQUENCE [LARGE SCALE GENOMIC DNA]</scope>
    <source>
        <strain evidence="3">EF01-2</strain>
    </source>
</reference>
<dbReference type="SUPFAM" id="SSF52540">
    <property type="entry name" value="P-loop containing nucleoside triphosphate hydrolases"/>
    <property type="match status" value="1"/>
</dbReference>
<keyword evidence="1" id="KW-0175">Coiled coil</keyword>